<dbReference type="Gene3D" id="3.30.460.10">
    <property type="entry name" value="Beta Polymerase, domain 2"/>
    <property type="match status" value="1"/>
</dbReference>
<keyword evidence="6" id="KW-0173">Coenzyme A biosynthesis</keyword>
<reference evidence="8 9" key="1">
    <citation type="submission" date="2019-03" db="EMBL/GenBank/DDBJ databases">
        <title>Genomic Encyclopedia of Type Strains, Phase IV (KMG-IV): sequencing the most valuable type-strain genomes for metagenomic binning, comparative biology and taxonomic classification.</title>
        <authorList>
            <person name="Goeker M."/>
        </authorList>
    </citation>
    <scope>NUCLEOTIDE SEQUENCE [LARGE SCALE GENOMIC DNA]</scope>
    <source>
        <strain evidence="8 9">DSM 45765</strain>
    </source>
</reference>
<keyword evidence="6 8" id="KW-0418">Kinase</keyword>
<dbReference type="NCBIfam" id="NF002879">
    <property type="entry name" value="PRK03333.1"/>
    <property type="match status" value="1"/>
</dbReference>
<proteinExistence type="inferred from homology"/>
<evidence type="ECO:0000256" key="2">
    <source>
        <dbReference type="ARBA" id="ARBA00011058"/>
    </source>
</evidence>
<dbReference type="UniPathway" id="UPA00241">
    <property type="reaction ID" value="UER00356"/>
</dbReference>
<dbReference type="PANTHER" id="PTHR10695:SF46">
    <property type="entry name" value="BIFUNCTIONAL COENZYME A SYNTHASE-RELATED"/>
    <property type="match status" value="1"/>
</dbReference>
<organism evidence="8 9">
    <name type="scientific">Tamaricihabitans halophyticus</name>
    <dbReference type="NCBI Taxonomy" id="1262583"/>
    <lineage>
        <taxon>Bacteria</taxon>
        <taxon>Bacillati</taxon>
        <taxon>Actinomycetota</taxon>
        <taxon>Actinomycetes</taxon>
        <taxon>Pseudonocardiales</taxon>
        <taxon>Pseudonocardiaceae</taxon>
        <taxon>Tamaricihabitans</taxon>
    </lineage>
</organism>
<evidence type="ECO:0000256" key="7">
    <source>
        <dbReference type="NCBIfam" id="TIGR00152"/>
    </source>
</evidence>
<dbReference type="SUPFAM" id="SSF52540">
    <property type="entry name" value="P-loop containing nucleoside triphosphate hydrolases"/>
    <property type="match status" value="1"/>
</dbReference>
<dbReference type="CDD" id="cd02022">
    <property type="entry name" value="DPCK"/>
    <property type="match status" value="1"/>
</dbReference>
<evidence type="ECO:0000256" key="4">
    <source>
        <dbReference type="ARBA" id="ARBA00022741"/>
    </source>
</evidence>
<dbReference type="PROSITE" id="PS51219">
    <property type="entry name" value="DPCK"/>
    <property type="match status" value="1"/>
</dbReference>
<keyword evidence="4 6" id="KW-0547">Nucleotide-binding</keyword>
<protein>
    <recommendedName>
        <fullName evidence="6 7">Dephospho-CoA kinase</fullName>
        <ecNumber evidence="6 7">2.7.1.24</ecNumber>
    </recommendedName>
    <alternativeName>
        <fullName evidence="6">Dephosphocoenzyme A kinase</fullName>
    </alternativeName>
</protein>
<comment type="catalytic activity">
    <reaction evidence="6">
        <text>3'-dephospho-CoA + ATP = ADP + CoA + H(+)</text>
        <dbReference type="Rhea" id="RHEA:18245"/>
        <dbReference type="ChEBI" id="CHEBI:15378"/>
        <dbReference type="ChEBI" id="CHEBI:30616"/>
        <dbReference type="ChEBI" id="CHEBI:57287"/>
        <dbReference type="ChEBI" id="CHEBI:57328"/>
        <dbReference type="ChEBI" id="CHEBI:456216"/>
        <dbReference type="EC" id="2.7.1.24"/>
    </reaction>
</comment>
<dbReference type="EMBL" id="SLXQ01000019">
    <property type="protein sequence ID" value="TCP44799.1"/>
    <property type="molecule type" value="Genomic_DNA"/>
</dbReference>
<evidence type="ECO:0000256" key="5">
    <source>
        <dbReference type="ARBA" id="ARBA00022840"/>
    </source>
</evidence>
<dbReference type="InterPro" id="IPR001977">
    <property type="entry name" value="Depp_CoAkinase"/>
</dbReference>
<evidence type="ECO:0000256" key="1">
    <source>
        <dbReference type="ARBA" id="ARBA00008826"/>
    </source>
</evidence>
<dbReference type="PANTHER" id="PTHR10695">
    <property type="entry name" value="DEPHOSPHO-COA KINASE-RELATED"/>
    <property type="match status" value="1"/>
</dbReference>
<comment type="similarity">
    <text evidence="6">Belongs to the CoaE family.</text>
</comment>
<dbReference type="GO" id="GO:0015937">
    <property type="term" value="P:coenzyme A biosynthetic process"/>
    <property type="evidence" value="ECO:0007669"/>
    <property type="project" value="UniProtKB-UniRule"/>
</dbReference>
<comment type="similarity">
    <text evidence="1">In the N-terminal section; belongs to the CoaE family.</text>
</comment>
<comment type="similarity">
    <text evidence="2">In the C-terminal section; belongs to the UPF0157 (GrpB) family.</text>
</comment>
<dbReference type="InterPro" id="IPR027417">
    <property type="entry name" value="P-loop_NTPase"/>
</dbReference>
<dbReference type="Gene3D" id="3.40.50.300">
    <property type="entry name" value="P-loop containing nucleotide triphosphate hydrolases"/>
    <property type="match status" value="1"/>
</dbReference>
<dbReference type="AlphaFoldDB" id="A0A4R2Q8D4"/>
<keyword evidence="9" id="KW-1185">Reference proteome</keyword>
<name>A0A4R2Q8D4_9PSEU</name>
<dbReference type="SUPFAM" id="SSF81301">
    <property type="entry name" value="Nucleotidyltransferase"/>
    <property type="match status" value="1"/>
</dbReference>
<dbReference type="InterPro" id="IPR043519">
    <property type="entry name" value="NT_sf"/>
</dbReference>
<dbReference type="InterPro" id="IPR007344">
    <property type="entry name" value="GrpB/CoaE"/>
</dbReference>
<comment type="function">
    <text evidence="6">Catalyzes the phosphorylation of the 3'-hydroxyl group of dephosphocoenzyme A to form coenzyme A.</text>
</comment>
<evidence type="ECO:0000256" key="3">
    <source>
        <dbReference type="ARBA" id="ARBA00022490"/>
    </source>
</evidence>
<accession>A0A4R2Q8D4</accession>
<keyword evidence="6" id="KW-0808">Transferase</keyword>
<dbReference type="Pfam" id="PF01121">
    <property type="entry name" value="CoaE"/>
    <property type="match status" value="1"/>
</dbReference>
<gene>
    <name evidence="6" type="primary">coaE</name>
    <name evidence="8" type="ORF">EV191_11984</name>
</gene>
<dbReference type="Proteomes" id="UP000294911">
    <property type="component" value="Unassembled WGS sequence"/>
</dbReference>
<dbReference type="GO" id="GO:0005524">
    <property type="term" value="F:ATP binding"/>
    <property type="evidence" value="ECO:0007669"/>
    <property type="project" value="UniProtKB-UniRule"/>
</dbReference>
<comment type="subcellular location">
    <subcellularLocation>
        <location evidence="6">Cytoplasm</location>
    </subcellularLocation>
</comment>
<sequence>MAVLVNDGAVPAKMVAMLRVGLTGGIGAGKSTIANRLAEHGAVLIDSDQIAREVVEPGSAGLAEVVDAFGGEVLAADGTLDRPALGRLVFADDAARTRLNGILHPRIGARTAELMAEAAPDAIVVHDVPLLVENGMWANYHVVLVVDAPEQTRIDRLVSSRGMPEEDARARIRAQATEEQRRRAADVWLNNGSTRDLVLAEVDALWADRLVGFEGNLRLRRAAARDSQPMLCTSDPNWPTQAARQIDRINVVAGERAHRVDHIGSTAVPGLAAKDVLDLQVVVSDLAAANRLADELIDVGLVRNSEGFTDTAQDGTEWDKALAVNADPGRAVNCHIRPADSPAWREALLLRDWLREHPEQVTAYADIKRQLAERNRYTRMDDYATDKTPFLRAALRRAEDWAKETGWR</sequence>
<comment type="caution">
    <text evidence="8">The sequence shown here is derived from an EMBL/GenBank/DDBJ whole genome shotgun (WGS) entry which is preliminary data.</text>
</comment>
<feature type="binding site" evidence="6">
    <location>
        <begin position="27"/>
        <end position="32"/>
    </location>
    <ligand>
        <name>ATP</name>
        <dbReference type="ChEBI" id="CHEBI:30616"/>
    </ligand>
</feature>
<dbReference type="HAMAP" id="MF_00376">
    <property type="entry name" value="Dephospho_CoA_kinase"/>
    <property type="match status" value="1"/>
</dbReference>
<evidence type="ECO:0000313" key="8">
    <source>
        <dbReference type="EMBL" id="TCP44799.1"/>
    </source>
</evidence>
<keyword evidence="5 6" id="KW-0067">ATP-binding</keyword>
<evidence type="ECO:0000256" key="6">
    <source>
        <dbReference type="HAMAP-Rule" id="MF_00376"/>
    </source>
</evidence>
<keyword evidence="3 6" id="KW-0963">Cytoplasm</keyword>
<dbReference type="Pfam" id="PF04229">
    <property type="entry name" value="GrpB"/>
    <property type="match status" value="1"/>
</dbReference>
<dbReference type="NCBIfam" id="TIGR00152">
    <property type="entry name" value="dephospho-CoA kinase"/>
    <property type="match status" value="1"/>
</dbReference>
<dbReference type="GO" id="GO:0004140">
    <property type="term" value="F:dephospho-CoA kinase activity"/>
    <property type="evidence" value="ECO:0007669"/>
    <property type="project" value="UniProtKB-UniRule"/>
</dbReference>
<dbReference type="GO" id="GO:0005737">
    <property type="term" value="C:cytoplasm"/>
    <property type="evidence" value="ECO:0007669"/>
    <property type="project" value="UniProtKB-SubCell"/>
</dbReference>
<evidence type="ECO:0000313" key="9">
    <source>
        <dbReference type="Proteomes" id="UP000294911"/>
    </source>
</evidence>
<dbReference type="EC" id="2.7.1.24" evidence="6 7"/>
<comment type="pathway">
    <text evidence="6">Cofactor biosynthesis; coenzyme A biosynthesis; CoA from (R)-pantothenate: step 5/5.</text>
</comment>